<feature type="signal peptide" evidence="2">
    <location>
        <begin position="1"/>
        <end position="26"/>
    </location>
</feature>
<dbReference type="PANTHER" id="PTHR36933">
    <property type="entry name" value="SLL0788 PROTEIN"/>
    <property type="match status" value="1"/>
</dbReference>
<dbReference type="InterPro" id="IPR012347">
    <property type="entry name" value="Ferritin-like"/>
</dbReference>
<evidence type="ECO:0000256" key="2">
    <source>
        <dbReference type="SAM" id="SignalP"/>
    </source>
</evidence>
<feature type="chain" id="PRO_5015118292" evidence="2">
    <location>
        <begin position="27"/>
        <end position="131"/>
    </location>
</feature>
<dbReference type="EMBL" id="PXYL01000024">
    <property type="protein sequence ID" value="PSJ55031.1"/>
    <property type="molecule type" value="Genomic_DNA"/>
</dbReference>
<accession>A0A2P7RXV1</accession>
<feature type="region of interest" description="Disordered" evidence="1">
    <location>
        <begin position="29"/>
        <end position="52"/>
    </location>
</feature>
<keyword evidence="2" id="KW-0732">Signal</keyword>
<evidence type="ECO:0000259" key="3">
    <source>
        <dbReference type="Pfam" id="PF03713"/>
    </source>
</evidence>
<feature type="domain" description="DUF305" evidence="3">
    <location>
        <begin position="34"/>
        <end position="125"/>
    </location>
</feature>
<protein>
    <submittedName>
        <fullName evidence="4">DUF305 domain-containing protein</fullName>
    </submittedName>
</protein>
<evidence type="ECO:0000313" key="5">
    <source>
        <dbReference type="Proteomes" id="UP000240653"/>
    </source>
</evidence>
<dbReference type="PANTHER" id="PTHR36933:SF1">
    <property type="entry name" value="SLL0788 PROTEIN"/>
    <property type="match status" value="1"/>
</dbReference>
<dbReference type="Gene3D" id="1.20.1260.10">
    <property type="match status" value="1"/>
</dbReference>
<proteinExistence type="predicted"/>
<evidence type="ECO:0000313" key="4">
    <source>
        <dbReference type="EMBL" id="PSJ55031.1"/>
    </source>
</evidence>
<organism evidence="4 5">
    <name type="scientific">Pseudaminobacter soli</name>
    <name type="common">ex Li et al. 2025</name>
    <dbReference type="NCBI Taxonomy" id="1295366"/>
    <lineage>
        <taxon>Bacteria</taxon>
        <taxon>Pseudomonadati</taxon>
        <taxon>Pseudomonadota</taxon>
        <taxon>Alphaproteobacteria</taxon>
        <taxon>Hyphomicrobiales</taxon>
        <taxon>Phyllobacteriaceae</taxon>
        <taxon>Pseudaminobacter</taxon>
    </lineage>
</organism>
<comment type="caution">
    <text evidence="4">The sequence shown here is derived from an EMBL/GenBank/DDBJ whole genome shotgun (WGS) entry which is preliminary data.</text>
</comment>
<sequence>MTIKHKLPAIAAALFLGIGSAGTALAEESHSGHDMSGMNMSEGASSPAAKGYAEAMDKMHEAMGKIEYTGDADVDFALGMIPHHQAAIDMAKAQLEYGKDPEIRKLSEDIIKAQEAEIKQLQDWLAAHQAK</sequence>
<dbReference type="Proteomes" id="UP000240653">
    <property type="component" value="Unassembled WGS sequence"/>
</dbReference>
<dbReference type="InterPro" id="IPR005183">
    <property type="entry name" value="DUF305_CopM-like"/>
</dbReference>
<dbReference type="OrthoDB" id="517560at2"/>
<dbReference type="RefSeq" id="WP_106727076.1">
    <property type="nucleotide sequence ID" value="NZ_PXYL01000024.1"/>
</dbReference>
<reference evidence="4 5" key="1">
    <citation type="submission" date="2018-03" db="EMBL/GenBank/DDBJ databases">
        <title>The draft genome of Mesorhizobium soli JCM 19897.</title>
        <authorList>
            <person name="Li L."/>
            <person name="Liu L."/>
            <person name="Liang L."/>
            <person name="Wang T."/>
            <person name="Zhang X."/>
        </authorList>
    </citation>
    <scope>NUCLEOTIDE SEQUENCE [LARGE SCALE GENOMIC DNA]</scope>
    <source>
        <strain evidence="4 5">JCM 19897</strain>
    </source>
</reference>
<gene>
    <name evidence="4" type="ORF">C7I85_26860</name>
</gene>
<dbReference type="Pfam" id="PF03713">
    <property type="entry name" value="DUF305"/>
    <property type="match status" value="1"/>
</dbReference>
<keyword evidence="5" id="KW-1185">Reference proteome</keyword>
<name>A0A2P7RXV1_9HYPH</name>
<dbReference type="AlphaFoldDB" id="A0A2P7RXV1"/>
<evidence type="ECO:0000256" key="1">
    <source>
        <dbReference type="SAM" id="MobiDB-lite"/>
    </source>
</evidence>